<reference evidence="1" key="1">
    <citation type="submission" date="2023-11" db="EMBL/GenBank/DDBJ databases">
        <authorList>
            <person name="Poullet M."/>
        </authorList>
    </citation>
    <scope>NUCLEOTIDE SEQUENCE</scope>
    <source>
        <strain evidence="1">E1834</strain>
    </source>
</reference>
<dbReference type="EMBL" id="CAVMJV010000186">
    <property type="protein sequence ID" value="CAK5122134.1"/>
    <property type="molecule type" value="Genomic_DNA"/>
</dbReference>
<name>A0ACB1B716_MELEN</name>
<proteinExistence type="predicted"/>
<protein>
    <submittedName>
        <fullName evidence="1">Uncharacterized protein</fullName>
    </submittedName>
</protein>
<keyword evidence="2" id="KW-1185">Reference proteome</keyword>
<gene>
    <name evidence="1" type="ORF">MENTE1834_LOCUS47188</name>
</gene>
<accession>A0ACB1B716</accession>
<dbReference type="Proteomes" id="UP001497535">
    <property type="component" value="Unassembled WGS sequence"/>
</dbReference>
<evidence type="ECO:0000313" key="2">
    <source>
        <dbReference type="Proteomes" id="UP001497535"/>
    </source>
</evidence>
<evidence type="ECO:0000313" key="1">
    <source>
        <dbReference type="EMBL" id="CAK5122134.1"/>
    </source>
</evidence>
<comment type="caution">
    <text evidence="1">The sequence shown here is derived from an EMBL/GenBank/DDBJ whole genome shotgun (WGS) entry which is preliminary data.</text>
</comment>
<sequence>MTSIVIGIVIWPVLIISLSIIIISRVIVISRIIIIIPPIVFIKVPLILRTVTCYVTWTPTTITSNDFRCIFSN</sequence>
<organism evidence="1 2">
    <name type="scientific">Meloidogyne enterolobii</name>
    <name type="common">Root-knot nematode worm</name>
    <name type="synonym">Meloidogyne mayaguensis</name>
    <dbReference type="NCBI Taxonomy" id="390850"/>
    <lineage>
        <taxon>Eukaryota</taxon>
        <taxon>Metazoa</taxon>
        <taxon>Ecdysozoa</taxon>
        <taxon>Nematoda</taxon>
        <taxon>Chromadorea</taxon>
        <taxon>Rhabditida</taxon>
        <taxon>Tylenchina</taxon>
        <taxon>Tylenchomorpha</taxon>
        <taxon>Tylenchoidea</taxon>
        <taxon>Meloidogynidae</taxon>
        <taxon>Meloidogyninae</taxon>
        <taxon>Meloidogyne</taxon>
    </lineage>
</organism>